<sequence length="404" mass="44474">MPTPTPSQPSAGQPRFAQSPIGQRMRADTLWNYFQHSPMPLKVVSRHEDLVHHNAAFGRLLGYDSPQPIEARRAQDIVFPDDLGRLNQAYEQVFQGHREHAKAEARLMHQDGSLIWVQGLIVAAPTQASKSRENPIYALVICVDISRQKEVEQRIEQSERMRSLGLLASSVAHDFNNILTVLASYAGLLRADLESEECDKALGFLNKIDTAITNGVTLTRQLSDYGCESSAKVIDLNEHLQNTDSMLSGYFDQNFSIHYELAQGPAPIRVAPGKLDQILLNLALNALDAMPDGGEFVIRTRAVELQPGALNAHPSLSAGEYLVLEVCDDGEGIPFETQSQIFDPFFSTKTKAGGSGLGLAIVYSILEQLGGAIYVDSVPQQGTTFRLYFPRAELPAPPRPEQLN</sequence>
<dbReference type="AlphaFoldDB" id="A0A2Z4FIH2"/>
<gene>
    <name evidence="4" type="ORF">DN745_03655</name>
</gene>
<organism evidence="4 5">
    <name type="scientific">Bradymonas sediminis</name>
    <dbReference type="NCBI Taxonomy" id="1548548"/>
    <lineage>
        <taxon>Bacteria</taxon>
        <taxon>Deltaproteobacteria</taxon>
        <taxon>Bradymonadales</taxon>
        <taxon>Bradymonadaceae</taxon>
        <taxon>Bradymonas</taxon>
    </lineage>
</organism>
<dbReference type="Proteomes" id="UP000249799">
    <property type="component" value="Chromosome"/>
</dbReference>
<dbReference type="PRINTS" id="PR00344">
    <property type="entry name" value="BCTRLSENSOR"/>
</dbReference>
<dbReference type="InterPro" id="IPR003661">
    <property type="entry name" value="HisK_dim/P_dom"/>
</dbReference>
<dbReference type="Gene3D" id="3.30.450.20">
    <property type="entry name" value="PAS domain"/>
    <property type="match status" value="1"/>
</dbReference>
<dbReference type="SUPFAM" id="SSF55874">
    <property type="entry name" value="ATPase domain of HSP90 chaperone/DNA topoisomerase II/histidine kinase"/>
    <property type="match status" value="1"/>
</dbReference>
<dbReference type="InterPro" id="IPR003594">
    <property type="entry name" value="HATPase_dom"/>
</dbReference>
<dbReference type="CDD" id="cd00130">
    <property type="entry name" value="PAS"/>
    <property type="match status" value="1"/>
</dbReference>
<dbReference type="OrthoDB" id="9761263at2"/>
<dbReference type="PROSITE" id="PS50109">
    <property type="entry name" value="HIS_KIN"/>
    <property type="match status" value="1"/>
</dbReference>
<dbReference type="InterPro" id="IPR035965">
    <property type="entry name" value="PAS-like_dom_sf"/>
</dbReference>
<dbReference type="InterPro" id="IPR004358">
    <property type="entry name" value="Sig_transdc_His_kin-like_C"/>
</dbReference>
<evidence type="ECO:0000256" key="3">
    <source>
        <dbReference type="ARBA" id="ARBA00022553"/>
    </source>
</evidence>
<dbReference type="EMBL" id="CP030032">
    <property type="protein sequence ID" value="AWV88488.1"/>
    <property type="molecule type" value="Genomic_DNA"/>
</dbReference>
<dbReference type="Gene3D" id="3.30.565.10">
    <property type="entry name" value="Histidine kinase-like ATPase, C-terminal domain"/>
    <property type="match status" value="1"/>
</dbReference>
<dbReference type="Pfam" id="PF08447">
    <property type="entry name" value="PAS_3"/>
    <property type="match status" value="1"/>
</dbReference>
<dbReference type="InterPro" id="IPR013655">
    <property type="entry name" value="PAS_fold_3"/>
</dbReference>
<dbReference type="PROSITE" id="PS50112">
    <property type="entry name" value="PAS"/>
    <property type="match status" value="1"/>
</dbReference>
<dbReference type="Gene3D" id="1.10.287.130">
    <property type="match status" value="1"/>
</dbReference>
<dbReference type="PROSITE" id="PS50113">
    <property type="entry name" value="PAC"/>
    <property type="match status" value="1"/>
</dbReference>
<dbReference type="KEGG" id="bsed:DN745_03655"/>
<dbReference type="InterPro" id="IPR036097">
    <property type="entry name" value="HisK_dim/P_sf"/>
</dbReference>
<dbReference type="InterPro" id="IPR000014">
    <property type="entry name" value="PAS"/>
</dbReference>
<comment type="catalytic activity">
    <reaction evidence="1">
        <text>ATP + protein L-histidine = ADP + protein N-phospho-L-histidine.</text>
        <dbReference type="EC" id="2.7.13.3"/>
    </reaction>
</comment>
<protein>
    <recommendedName>
        <fullName evidence="2">histidine kinase</fullName>
        <ecNumber evidence="2">2.7.13.3</ecNumber>
    </recommendedName>
</protein>
<evidence type="ECO:0000256" key="2">
    <source>
        <dbReference type="ARBA" id="ARBA00012438"/>
    </source>
</evidence>
<dbReference type="SMART" id="SM00387">
    <property type="entry name" value="HATPase_c"/>
    <property type="match status" value="1"/>
</dbReference>
<dbReference type="InterPro" id="IPR036890">
    <property type="entry name" value="HATPase_C_sf"/>
</dbReference>
<keyword evidence="5" id="KW-1185">Reference proteome</keyword>
<dbReference type="EC" id="2.7.13.3" evidence="2"/>
<accession>A0A2Z4FIH2</accession>
<dbReference type="InterPro" id="IPR005467">
    <property type="entry name" value="His_kinase_dom"/>
</dbReference>
<dbReference type="CDD" id="cd00082">
    <property type="entry name" value="HisKA"/>
    <property type="match status" value="1"/>
</dbReference>
<dbReference type="Pfam" id="PF02518">
    <property type="entry name" value="HATPase_c"/>
    <property type="match status" value="1"/>
</dbReference>
<dbReference type="SUPFAM" id="SSF47384">
    <property type="entry name" value="Homodimeric domain of signal transducing histidine kinase"/>
    <property type="match status" value="1"/>
</dbReference>
<dbReference type="InterPro" id="IPR000700">
    <property type="entry name" value="PAS-assoc_C"/>
</dbReference>
<dbReference type="GO" id="GO:0000155">
    <property type="term" value="F:phosphorelay sensor kinase activity"/>
    <property type="evidence" value="ECO:0007669"/>
    <property type="project" value="InterPro"/>
</dbReference>
<reference evidence="4 5" key="1">
    <citation type="submission" date="2018-06" db="EMBL/GenBank/DDBJ databases">
        <title>Lujinxingia sediminis gen. nov. sp. nov., a new facultative anaerobic member of the class Deltaproteobacteria, and proposal of Lujinxingaceae fam. nov.</title>
        <authorList>
            <person name="Guo L.-Y."/>
            <person name="Li C.-M."/>
            <person name="Wang S."/>
            <person name="Du Z.-J."/>
        </authorList>
    </citation>
    <scope>NUCLEOTIDE SEQUENCE [LARGE SCALE GENOMIC DNA]</scope>
    <source>
        <strain evidence="4 5">FA350</strain>
    </source>
</reference>
<dbReference type="SUPFAM" id="SSF55785">
    <property type="entry name" value="PYP-like sensor domain (PAS domain)"/>
    <property type="match status" value="1"/>
</dbReference>
<evidence type="ECO:0000313" key="5">
    <source>
        <dbReference type="Proteomes" id="UP000249799"/>
    </source>
</evidence>
<proteinExistence type="predicted"/>
<name>A0A2Z4FIH2_9DELT</name>
<evidence type="ECO:0000313" key="4">
    <source>
        <dbReference type="EMBL" id="AWV88488.1"/>
    </source>
</evidence>
<dbReference type="NCBIfam" id="TIGR00229">
    <property type="entry name" value="sensory_box"/>
    <property type="match status" value="1"/>
</dbReference>
<dbReference type="PANTHER" id="PTHR43065:SF42">
    <property type="entry name" value="TWO-COMPONENT SENSOR PPRA"/>
    <property type="match status" value="1"/>
</dbReference>
<keyword evidence="3" id="KW-0597">Phosphoprotein</keyword>
<evidence type="ECO:0000256" key="1">
    <source>
        <dbReference type="ARBA" id="ARBA00000085"/>
    </source>
</evidence>
<dbReference type="RefSeq" id="WP_111332284.1">
    <property type="nucleotide sequence ID" value="NZ_CP030032.1"/>
</dbReference>
<dbReference type="PANTHER" id="PTHR43065">
    <property type="entry name" value="SENSOR HISTIDINE KINASE"/>
    <property type="match status" value="1"/>
</dbReference>